<reference evidence="1" key="1">
    <citation type="journal article" date="2018" name="Nat. Plants">
        <title>Whole-genome landscape of Medicago truncatula symbiotic genes.</title>
        <authorList>
            <person name="Pecrix Y."/>
            <person name="Gamas P."/>
            <person name="Carrere S."/>
        </authorList>
    </citation>
    <scope>NUCLEOTIDE SEQUENCE</scope>
    <source>
        <tissue evidence="1">Leaves</tissue>
    </source>
</reference>
<proteinExistence type="predicted"/>
<evidence type="ECO:0000313" key="1">
    <source>
        <dbReference type="EMBL" id="RHN73642.1"/>
    </source>
</evidence>
<protein>
    <submittedName>
        <fullName evidence="1">Uncharacterized protein</fullName>
    </submittedName>
</protein>
<dbReference type="AlphaFoldDB" id="A0A396J8G9"/>
<comment type="caution">
    <text evidence="1">The sequence shown here is derived from an EMBL/GenBank/DDBJ whole genome shotgun (WGS) entry which is preliminary data.</text>
</comment>
<dbReference type="Proteomes" id="UP000265566">
    <property type="component" value="Chromosome 2"/>
</dbReference>
<dbReference type="Gramene" id="rna9480">
    <property type="protein sequence ID" value="RHN73642.1"/>
    <property type="gene ID" value="gene9480"/>
</dbReference>
<organism evidence="1">
    <name type="scientific">Medicago truncatula</name>
    <name type="common">Barrel medic</name>
    <name type="synonym">Medicago tribuloides</name>
    <dbReference type="NCBI Taxonomy" id="3880"/>
    <lineage>
        <taxon>Eukaryota</taxon>
        <taxon>Viridiplantae</taxon>
        <taxon>Streptophyta</taxon>
        <taxon>Embryophyta</taxon>
        <taxon>Tracheophyta</taxon>
        <taxon>Spermatophyta</taxon>
        <taxon>Magnoliopsida</taxon>
        <taxon>eudicotyledons</taxon>
        <taxon>Gunneridae</taxon>
        <taxon>Pentapetalae</taxon>
        <taxon>rosids</taxon>
        <taxon>fabids</taxon>
        <taxon>Fabales</taxon>
        <taxon>Fabaceae</taxon>
        <taxon>Papilionoideae</taxon>
        <taxon>50 kb inversion clade</taxon>
        <taxon>NPAAA clade</taxon>
        <taxon>Hologalegina</taxon>
        <taxon>IRL clade</taxon>
        <taxon>Trifolieae</taxon>
        <taxon>Medicago</taxon>
    </lineage>
</organism>
<dbReference type="EMBL" id="PSQE01000002">
    <property type="protein sequence ID" value="RHN73642.1"/>
    <property type="molecule type" value="Genomic_DNA"/>
</dbReference>
<gene>
    <name evidence="1" type="ORF">MtrunA17_Chr2g0300721</name>
</gene>
<accession>A0A396J8G9</accession>
<name>A0A396J8G9_MEDTR</name>
<sequence length="59" mass="6722">MCSYDEGGLGTKSLICLNEATNLKMCWTLLHSDQLWAYILGNIALRDKRSIIYHIFSSI</sequence>